<dbReference type="EMBL" id="JAEQNE010000003">
    <property type="protein sequence ID" value="MBL0392696.1"/>
    <property type="molecule type" value="Genomic_DNA"/>
</dbReference>
<dbReference type="Proteomes" id="UP000599109">
    <property type="component" value="Unassembled WGS sequence"/>
</dbReference>
<evidence type="ECO:0000313" key="1">
    <source>
        <dbReference type="EMBL" id="MBL0392696.1"/>
    </source>
</evidence>
<comment type="caution">
    <text evidence="1">The sequence shown here is derived from an EMBL/GenBank/DDBJ whole genome shotgun (WGS) entry which is preliminary data.</text>
</comment>
<dbReference type="InterPro" id="IPR032720">
    <property type="entry name" value="Cys_rich_CWC"/>
</dbReference>
<protein>
    <submittedName>
        <fullName evidence="1">Cysteine-rich CWC family protein</fullName>
    </submittedName>
</protein>
<evidence type="ECO:0000313" key="2">
    <source>
        <dbReference type="Proteomes" id="UP000599109"/>
    </source>
</evidence>
<reference evidence="1 2" key="1">
    <citation type="journal article" date="2017" name="Int. J. Syst. Evol. Microbiol.">
        <title>Ramlibacter monticola sp. nov., isolated from forest soil.</title>
        <authorList>
            <person name="Chaudhary D.K."/>
            <person name="Kim J."/>
        </authorList>
    </citation>
    <scope>NUCLEOTIDE SEQUENCE [LARGE SCALE GENOMIC DNA]</scope>
    <source>
        <strain evidence="1 2">KACC 19175</strain>
    </source>
</reference>
<dbReference type="AlphaFoldDB" id="A0A936Z2K0"/>
<gene>
    <name evidence="1" type="ORF">JJ685_16265</name>
</gene>
<keyword evidence="2" id="KW-1185">Reference proteome</keyword>
<name>A0A936Z2K0_9BURK</name>
<accession>A0A936Z2K0</accession>
<sequence length="74" mass="7727">MRPVDAAAPNPSLCPLCGQPNRCAMELERETGVKQEACWCAGATFGPELLARVPPEAQRRACICPACARGGASA</sequence>
<proteinExistence type="predicted"/>
<organism evidence="1 2">
    <name type="scientific">Ramlibacter monticola</name>
    <dbReference type="NCBI Taxonomy" id="1926872"/>
    <lineage>
        <taxon>Bacteria</taxon>
        <taxon>Pseudomonadati</taxon>
        <taxon>Pseudomonadota</taxon>
        <taxon>Betaproteobacteria</taxon>
        <taxon>Burkholderiales</taxon>
        <taxon>Comamonadaceae</taxon>
        <taxon>Ramlibacter</taxon>
    </lineage>
</organism>
<dbReference type="Pfam" id="PF14375">
    <property type="entry name" value="Cys_rich_CWC"/>
    <property type="match status" value="1"/>
</dbReference>